<keyword evidence="3" id="KW-1185">Reference proteome</keyword>
<evidence type="ECO:0000313" key="2">
    <source>
        <dbReference type="EMBL" id="CAF0953128.1"/>
    </source>
</evidence>
<feature type="transmembrane region" description="Helical" evidence="1">
    <location>
        <begin position="21"/>
        <end position="41"/>
    </location>
</feature>
<evidence type="ECO:0008006" key="4">
    <source>
        <dbReference type="Google" id="ProtNLM"/>
    </source>
</evidence>
<evidence type="ECO:0000313" key="3">
    <source>
        <dbReference type="Proteomes" id="UP000663879"/>
    </source>
</evidence>
<feature type="transmembrane region" description="Helical" evidence="1">
    <location>
        <begin position="92"/>
        <end position="116"/>
    </location>
</feature>
<reference evidence="2" key="1">
    <citation type="submission" date="2021-02" db="EMBL/GenBank/DDBJ databases">
        <authorList>
            <person name="Nowell W R."/>
        </authorList>
    </citation>
    <scope>NUCLEOTIDE SEQUENCE</scope>
    <source>
        <strain evidence="2">Ploen Becks lab</strain>
    </source>
</reference>
<gene>
    <name evidence="2" type="ORF">OXX778_LOCUS14052</name>
</gene>
<dbReference type="SUPFAM" id="SSF81321">
    <property type="entry name" value="Family A G protein-coupled receptor-like"/>
    <property type="match status" value="1"/>
</dbReference>
<name>A0A814DHL9_9BILA</name>
<feature type="transmembrane region" description="Helical" evidence="1">
    <location>
        <begin position="294"/>
        <end position="313"/>
    </location>
</feature>
<feature type="transmembrane region" description="Helical" evidence="1">
    <location>
        <begin position="185"/>
        <end position="210"/>
    </location>
</feature>
<proteinExistence type="predicted"/>
<feature type="transmembrane region" description="Helical" evidence="1">
    <location>
        <begin position="252"/>
        <end position="274"/>
    </location>
</feature>
<evidence type="ECO:0000256" key="1">
    <source>
        <dbReference type="SAM" id="Phobius"/>
    </source>
</evidence>
<feature type="transmembrane region" description="Helical" evidence="1">
    <location>
        <begin position="136"/>
        <end position="156"/>
    </location>
</feature>
<protein>
    <recommendedName>
        <fullName evidence="4">G-protein coupled receptors family 1 profile domain-containing protein</fullName>
    </recommendedName>
</protein>
<feature type="transmembrane region" description="Helical" evidence="1">
    <location>
        <begin position="53"/>
        <end position="72"/>
    </location>
</feature>
<comment type="caution">
    <text evidence="2">The sequence shown here is derived from an EMBL/GenBank/DDBJ whole genome shotgun (WGS) entry which is preliminary data.</text>
</comment>
<keyword evidence="1" id="KW-1133">Transmembrane helix</keyword>
<sequence length="332" mass="38574">MNFQNITNLSLVTNELKIEEFIYSFLSSIGGLTSCINIIMFWNLKSLDKTYKFYLISSLVDLFYSFIVAFYSLYSCGSLCDSLNSNSLSKSIYMLVLDDYFTSCLAICNIFIELYLSTQRYLLIKKRKLVEKFKTCVIISAIFTISLIYYSPILFIKKIIKTKDDGYETIRTKFGETNLGSTIPIILSCIRLILASFILLIINILTLFYFTKYMKKKIQINGFESNLSGNQMETNSNVRPKEQRENKARKNVTLMVISIAFTYSFGTIPYAMYYGLSELLNTHNFFIDEVLSRIGRTGLRLLVIFKIVIFFNFNRIYHQSFKQALKKIFRIA</sequence>
<keyword evidence="1" id="KW-0812">Transmembrane</keyword>
<dbReference type="Proteomes" id="UP000663879">
    <property type="component" value="Unassembled WGS sequence"/>
</dbReference>
<dbReference type="OrthoDB" id="10515598at2759"/>
<keyword evidence="1" id="KW-0472">Membrane</keyword>
<dbReference type="EMBL" id="CAJNOC010002817">
    <property type="protein sequence ID" value="CAF0953128.1"/>
    <property type="molecule type" value="Genomic_DNA"/>
</dbReference>
<accession>A0A814DHL9</accession>
<organism evidence="2 3">
    <name type="scientific">Brachionus calyciflorus</name>
    <dbReference type="NCBI Taxonomy" id="104777"/>
    <lineage>
        <taxon>Eukaryota</taxon>
        <taxon>Metazoa</taxon>
        <taxon>Spiralia</taxon>
        <taxon>Gnathifera</taxon>
        <taxon>Rotifera</taxon>
        <taxon>Eurotatoria</taxon>
        <taxon>Monogononta</taxon>
        <taxon>Pseudotrocha</taxon>
        <taxon>Ploima</taxon>
        <taxon>Brachionidae</taxon>
        <taxon>Brachionus</taxon>
    </lineage>
</organism>
<dbReference type="Gene3D" id="1.20.1070.10">
    <property type="entry name" value="Rhodopsin 7-helix transmembrane proteins"/>
    <property type="match status" value="1"/>
</dbReference>
<dbReference type="AlphaFoldDB" id="A0A814DHL9"/>